<feature type="domain" description="PPM-type phosphatase" evidence="8">
    <location>
        <begin position="112"/>
        <end position="381"/>
    </location>
</feature>
<dbReference type="Gene3D" id="3.60.40.10">
    <property type="entry name" value="PPM-type phosphatase domain"/>
    <property type="match status" value="1"/>
</dbReference>
<dbReference type="EMBL" id="CAJZBQ010000004">
    <property type="protein sequence ID" value="CAG9311275.1"/>
    <property type="molecule type" value="Genomic_DNA"/>
</dbReference>
<dbReference type="GO" id="GO:0004722">
    <property type="term" value="F:protein serine/threonine phosphatase activity"/>
    <property type="evidence" value="ECO:0007669"/>
    <property type="project" value="InterPro"/>
</dbReference>
<keyword evidence="3 6" id="KW-0378">Hydrolase</keyword>
<evidence type="ECO:0000256" key="4">
    <source>
        <dbReference type="ARBA" id="ARBA00022912"/>
    </source>
</evidence>
<protein>
    <recommendedName>
        <fullName evidence="8">PPM-type phosphatase domain-containing protein</fullName>
    </recommendedName>
</protein>
<proteinExistence type="inferred from homology"/>
<keyword evidence="2" id="KW-0479">Metal-binding</keyword>
<evidence type="ECO:0000256" key="1">
    <source>
        <dbReference type="ARBA" id="ARBA00004170"/>
    </source>
</evidence>
<dbReference type="PROSITE" id="PS51746">
    <property type="entry name" value="PPM_2"/>
    <property type="match status" value="1"/>
</dbReference>
<dbReference type="PROSITE" id="PS01032">
    <property type="entry name" value="PPM_1"/>
    <property type="match status" value="1"/>
</dbReference>
<comment type="similarity">
    <text evidence="6">Belongs to the PP2C family.</text>
</comment>
<dbReference type="InterPro" id="IPR000222">
    <property type="entry name" value="PP2C_BS"/>
</dbReference>
<feature type="region of interest" description="Disordered" evidence="7">
    <location>
        <begin position="1"/>
        <end position="33"/>
    </location>
</feature>
<evidence type="ECO:0000256" key="2">
    <source>
        <dbReference type="ARBA" id="ARBA00022723"/>
    </source>
</evidence>
<keyword evidence="5" id="KW-0472">Membrane</keyword>
<evidence type="ECO:0000256" key="7">
    <source>
        <dbReference type="SAM" id="MobiDB-lite"/>
    </source>
</evidence>
<sequence>MGSCTSKSKHSETKVTQVTEPNEQKLEKLKTGNRNLKGEEKQVEIVPDAEILKQLATEANRFYRPKWRDLDRNALYLGNQIEEIQEAYREKSWKIEGDDTQKNYLYRSGIWAVCKKGLKSWMPNQDDFYISIGKQSFVVGVFDGHGPLGHNVSHFVKLFLPKSILAHSKWHENPQRAIKKSFKNCEKSLATGFPSSDLIFNWDISGTTSSFVYCDEAHLIVAHVGDSRVVMAKKINNELKAVPITTDHRPSEPREKARIEKRGGEILIQEGEIMERVYAKGKNYPGLAMSRSLGDKYAKELGVTHKPDIEILDISEEDEFILVCSDGIWEFISDQEAVDLIGKYQDNLKLAVEKLANLAIIRWGFNESQYTDDITIVLAYIPKRNTDEEDY</sequence>
<keyword evidence="4 6" id="KW-0904">Protein phosphatase</keyword>
<dbReference type="InterPro" id="IPR036457">
    <property type="entry name" value="PPM-type-like_dom_sf"/>
</dbReference>
<evidence type="ECO:0000256" key="6">
    <source>
        <dbReference type="RuleBase" id="RU003465"/>
    </source>
</evidence>
<evidence type="ECO:0000256" key="3">
    <source>
        <dbReference type="ARBA" id="ARBA00022801"/>
    </source>
</evidence>
<dbReference type="SUPFAM" id="SSF81606">
    <property type="entry name" value="PP2C-like"/>
    <property type="match status" value="1"/>
</dbReference>
<feature type="compositionally biased region" description="Basic and acidic residues" evidence="7">
    <location>
        <begin position="22"/>
        <end position="33"/>
    </location>
</feature>
<keyword evidence="10" id="KW-1185">Reference proteome</keyword>
<dbReference type="AlphaFoldDB" id="A0AAU9IP74"/>
<reference evidence="9" key="1">
    <citation type="submission" date="2021-09" db="EMBL/GenBank/DDBJ databases">
        <authorList>
            <consortium name="AG Swart"/>
            <person name="Singh M."/>
            <person name="Singh A."/>
            <person name="Seah K."/>
            <person name="Emmerich C."/>
        </authorList>
    </citation>
    <scope>NUCLEOTIDE SEQUENCE</scope>
    <source>
        <strain evidence="9">ATCC30299</strain>
    </source>
</reference>
<dbReference type="InterPro" id="IPR015655">
    <property type="entry name" value="PP2C"/>
</dbReference>
<dbReference type="CDD" id="cd00143">
    <property type="entry name" value="PP2Cc"/>
    <property type="match status" value="1"/>
</dbReference>
<evidence type="ECO:0000313" key="10">
    <source>
        <dbReference type="Proteomes" id="UP001162131"/>
    </source>
</evidence>
<dbReference type="GO" id="GO:0016020">
    <property type="term" value="C:membrane"/>
    <property type="evidence" value="ECO:0007669"/>
    <property type="project" value="UniProtKB-SubCell"/>
</dbReference>
<comment type="caution">
    <text evidence="9">The sequence shown here is derived from an EMBL/GenBank/DDBJ whole genome shotgun (WGS) entry which is preliminary data.</text>
</comment>
<comment type="subcellular location">
    <subcellularLocation>
        <location evidence="1">Membrane</location>
        <topology evidence="1">Peripheral membrane protein</topology>
    </subcellularLocation>
</comment>
<organism evidence="9 10">
    <name type="scientific">Blepharisma stoltei</name>
    <dbReference type="NCBI Taxonomy" id="1481888"/>
    <lineage>
        <taxon>Eukaryota</taxon>
        <taxon>Sar</taxon>
        <taxon>Alveolata</taxon>
        <taxon>Ciliophora</taxon>
        <taxon>Postciliodesmatophora</taxon>
        <taxon>Heterotrichea</taxon>
        <taxon>Heterotrichida</taxon>
        <taxon>Blepharismidae</taxon>
        <taxon>Blepharisma</taxon>
    </lineage>
</organism>
<dbReference type="Pfam" id="PF00481">
    <property type="entry name" value="PP2C"/>
    <property type="match status" value="1"/>
</dbReference>
<dbReference type="Proteomes" id="UP001162131">
    <property type="component" value="Unassembled WGS sequence"/>
</dbReference>
<dbReference type="GO" id="GO:0046872">
    <property type="term" value="F:metal ion binding"/>
    <property type="evidence" value="ECO:0007669"/>
    <property type="project" value="UniProtKB-KW"/>
</dbReference>
<dbReference type="SMART" id="SM00332">
    <property type="entry name" value="PP2Cc"/>
    <property type="match status" value="1"/>
</dbReference>
<evidence type="ECO:0000313" key="9">
    <source>
        <dbReference type="EMBL" id="CAG9311275.1"/>
    </source>
</evidence>
<dbReference type="PANTHER" id="PTHR47992">
    <property type="entry name" value="PROTEIN PHOSPHATASE"/>
    <property type="match status" value="1"/>
</dbReference>
<evidence type="ECO:0000256" key="5">
    <source>
        <dbReference type="ARBA" id="ARBA00023136"/>
    </source>
</evidence>
<name>A0AAU9IP74_9CILI</name>
<gene>
    <name evidence="9" type="ORF">BSTOLATCC_MIC3566</name>
</gene>
<dbReference type="InterPro" id="IPR001932">
    <property type="entry name" value="PPM-type_phosphatase-like_dom"/>
</dbReference>
<accession>A0AAU9IP74</accession>
<evidence type="ECO:0000259" key="8">
    <source>
        <dbReference type="PROSITE" id="PS51746"/>
    </source>
</evidence>